<keyword evidence="10" id="KW-1185">Reference proteome</keyword>
<evidence type="ECO:0000313" key="10">
    <source>
        <dbReference type="Proteomes" id="UP000678393"/>
    </source>
</evidence>
<reference evidence="9" key="1">
    <citation type="submission" date="2021-04" db="EMBL/GenBank/DDBJ databases">
        <authorList>
            <consortium name="Molecular Ecology Group"/>
        </authorList>
    </citation>
    <scope>NUCLEOTIDE SEQUENCE</scope>
</reference>
<keyword evidence="3 7" id="KW-0999">Mitochondrion inner membrane</keyword>
<evidence type="ECO:0000256" key="7">
    <source>
        <dbReference type="RuleBase" id="RU363000"/>
    </source>
</evidence>
<dbReference type="Pfam" id="PF09731">
    <property type="entry name" value="Mitofilin"/>
    <property type="match status" value="1"/>
</dbReference>
<comment type="function">
    <text evidence="7">Component of the MICOS complex, a large protein complex of the mitochondrial inner membrane that plays crucial roles in the maintenance of crista junctions, inner membrane architecture, and formation of contact sites to the outer membrane.</text>
</comment>
<gene>
    <name evidence="9" type="ORF">CUNI_LOCUS16032</name>
</gene>
<keyword evidence="2 7" id="KW-0812">Transmembrane</keyword>
<protein>
    <recommendedName>
        <fullName evidence="7">MICOS complex subunit MIC60</fullName>
    </recommendedName>
    <alternativeName>
        <fullName evidence="7">Mitofilin</fullName>
    </alternativeName>
</protein>
<evidence type="ECO:0000256" key="6">
    <source>
        <dbReference type="ARBA" id="ARBA00023136"/>
    </source>
</evidence>
<evidence type="ECO:0000256" key="2">
    <source>
        <dbReference type="ARBA" id="ARBA00022692"/>
    </source>
</evidence>
<dbReference type="GO" id="GO:0042407">
    <property type="term" value="P:cristae formation"/>
    <property type="evidence" value="ECO:0007669"/>
    <property type="project" value="TreeGrafter"/>
</dbReference>
<comment type="caution">
    <text evidence="9">The sequence shown here is derived from an EMBL/GenBank/DDBJ whole genome shotgun (WGS) entry which is preliminary data.</text>
</comment>
<sequence>RKLTEEILTNKSNPFSLTVINLNTIYFINQYRSYHIYVINSGTHFATVLPQKHTRHFEKKKNAICVVKSEKPSQDAVETQLQRKEEDEKADNAALEVVIHKLVTNSEHLVAEAVKAQAEVAQCIRNQSRLLQQAMDDTSEILQKDSQWEAVAVAHREKELAMIRAGELLAESRKSVEKLRDVLQEGKASAVTQNNAAIYPASKQYHEFVKQLASANLQVKQAESEANVLQKYKDLVDKGKKQFQKELETLMPSGKLAPGKKLSEDDLNALIAHAHRRIEQLQKQIAEQLALERHRLASALETQRQEDLKVANIALAEERRRMQTEFESEKVKMDVEYLEQMESEVRKQLARQAAAHSDHLRDVLIAQQQELSVEFNRALHLKILEERERFQGEVAGWIARLKGIETAVEARATSEKLSRAAQDLWLACIALNSAIAYNNISEERNVKPLRDNIELILQVGQKHPFVETVARSVPYAALDRGVNSEDELRHRFNKVSRICRRLGLVDTTNSSLYKYLISYLHSFIVLDNVVATAEGEEIDLSDLDNFALLSHAQYWMEKGDLDIALRFMIQLTGESRKAASDWIEETRLLLETKQIAKTLMAYASAMGIANTF</sequence>
<feature type="coiled-coil region" evidence="8">
    <location>
        <begin position="264"/>
        <end position="306"/>
    </location>
</feature>
<comment type="subunit">
    <text evidence="7">Component of the mitochondrial contact site and cristae organizing system (MICOS) complex.</text>
</comment>
<accession>A0A8S3ZLF0</accession>
<dbReference type="AlphaFoldDB" id="A0A8S3ZLF0"/>
<evidence type="ECO:0000256" key="4">
    <source>
        <dbReference type="ARBA" id="ARBA00022989"/>
    </source>
</evidence>
<comment type="subcellular location">
    <subcellularLocation>
        <location evidence="7">Mitochondrion inner membrane</location>
        <topology evidence="7">Single-pass membrane protein</topology>
    </subcellularLocation>
</comment>
<evidence type="ECO:0000256" key="8">
    <source>
        <dbReference type="SAM" id="Coils"/>
    </source>
</evidence>
<dbReference type="EMBL" id="CAJHNH020004046">
    <property type="protein sequence ID" value="CAG5130474.1"/>
    <property type="molecule type" value="Genomic_DNA"/>
</dbReference>
<dbReference type="PANTHER" id="PTHR15415">
    <property type="entry name" value="MITOFILIN"/>
    <property type="match status" value="1"/>
</dbReference>
<dbReference type="OrthoDB" id="10261039at2759"/>
<evidence type="ECO:0000256" key="3">
    <source>
        <dbReference type="ARBA" id="ARBA00022792"/>
    </source>
</evidence>
<keyword evidence="8" id="KW-0175">Coiled coil</keyword>
<evidence type="ECO:0000256" key="5">
    <source>
        <dbReference type="ARBA" id="ARBA00023128"/>
    </source>
</evidence>
<keyword evidence="4" id="KW-1133">Transmembrane helix</keyword>
<keyword evidence="6" id="KW-0472">Membrane</keyword>
<feature type="non-terminal residue" evidence="9">
    <location>
        <position position="1"/>
    </location>
</feature>
<dbReference type="Proteomes" id="UP000678393">
    <property type="component" value="Unassembled WGS sequence"/>
</dbReference>
<proteinExistence type="inferred from homology"/>
<evidence type="ECO:0000256" key="1">
    <source>
        <dbReference type="ARBA" id="ARBA00010877"/>
    </source>
</evidence>
<keyword evidence="5 7" id="KW-0496">Mitochondrion</keyword>
<dbReference type="InterPro" id="IPR019133">
    <property type="entry name" value="MIC60"/>
</dbReference>
<dbReference type="PANTHER" id="PTHR15415:SF7">
    <property type="entry name" value="MICOS COMPLEX SUBUNIT MIC60"/>
    <property type="match status" value="1"/>
</dbReference>
<feature type="coiled-coil region" evidence="8">
    <location>
        <begin position="205"/>
        <end position="232"/>
    </location>
</feature>
<name>A0A8S3ZLF0_9EUPU</name>
<evidence type="ECO:0000313" key="9">
    <source>
        <dbReference type="EMBL" id="CAG5130474.1"/>
    </source>
</evidence>
<comment type="similarity">
    <text evidence="1 7">Belongs to the MICOS complex subunit Mic60 family.</text>
</comment>
<organism evidence="9 10">
    <name type="scientific">Candidula unifasciata</name>
    <dbReference type="NCBI Taxonomy" id="100452"/>
    <lineage>
        <taxon>Eukaryota</taxon>
        <taxon>Metazoa</taxon>
        <taxon>Spiralia</taxon>
        <taxon>Lophotrochozoa</taxon>
        <taxon>Mollusca</taxon>
        <taxon>Gastropoda</taxon>
        <taxon>Heterobranchia</taxon>
        <taxon>Euthyneura</taxon>
        <taxon>Panpulmonata</taxon>
        <taxon>Eupulmonata</taxon>
        <taxon>Stylommatophora</taxon>
        <taxon>Helicina</taxon>
        <taxon>Helicoidea</taxon>
        <taxon>Geomitridae</taxon>
        <taxon>Candidula</taxon>
    </lineage>
</organism>
<dbReference type="GO" id="GO:0061617">
    <property type="term" value="C:MICOS complex"/>
    <property type="evidence" value="ECO:0007669"/>
    <property type="project" value="TreeGrafter"/>
</dbReference>